<comment type="similarity">
    <text evidence="2">Belongs to the DedA family.</text>
</comment>
<comment type="caution">
    <text evidence="9">The sequence shown here is derived from an EMBL/GenBank/DDBJ whole genome shotgun (WGS) entry which is preliminary data.</text>
</comment>
<keyword evidence="6 7" id="KW-0472">Membrane</keyword>
<evidence type="ECO:0000256" key="3">
    <source>
        <dbReference type="ARBA" id="ARBA00022475"/>
    </source>
</evidence>
<name>A0ABW0VV48_9BACL</name>
<evidence type="ECO:0000256" key="5">
    <source>
        <dbReference type="ARBA" id="ARBA00022989"/>
    </source>
</evidence>
<keyword evidence="4 7" id="KW-0812">Transmembrane</keyword>
<feature type="transmembrane region" description="Helical" evidence="7">
    <location>
        <begin position="139"/>
        <end position="159"/>
    </location>
</feature>
<protein>
    <submittedName>
        <fullName evidence="9">DedA family protein</fullName>
    </submittedName>
</protein>
<accession>A0ABW0VV48</accession>
<feature type="transmembrane region" description="Helical" evidence="7">
    <location>
        <begin position="57"/>
        <end position="76"/>
    </location>
</feature>
<dbReference type="InterPro" id="IPR051311">
    <property type="entry name" value="DedA_domain"/>
</dbReference>
<sequence length="199" mass="22234">MDWISSVAVHLIDTLGIWGIFVGMILESACIPIPSEVILLSGGAAVAIGSMSYTEVVFAGVLGNLIGSIIAYYVGLRGGRVLIERYGKYVLLRSSHFEQAQRWFERYGESTVFFTRNLPFIRTFISLPAGIAGMNFRKFFIFTFLGCIPWNMALVYAGLKLGMNAYLVEDYLHPISYAVAAVVCGLLLFWLFRKKRKHA</sequence>
<feature type="domain" description="VTT" evidence="8">
    <location>
        <begin position="33"/>
        <end position="158"/>
    </location>
</feature>
<evidence type="ECO:0000256" key="6">
    <source>
        <dbReference type="ARBA" id="ARBA00023136"/>
    </source>
</evidence>
<dbReference type="PANTHER" id="PTHR42709:SF6">
    <property type="entry name" value="UNDECAPRENYL PHOSPHATE TRANSPORTER A"/>
    <property type="match status" value="1"/>
</dbReference>
<comment type="subcellular location">
    <subcellularLocation>
        <location evidence="1">Cell membrane</location>
        <topology evidence="1">Multi-pass membrane protein</topology>
    </subcellularLocation>
</comment>
<evidence type="ECO:0000256" key="7">
    <source>
        <dbReference type="SAM" id="Phobius"/>
    </source>
</evidence>
<organism evidence="9 10">
    <name type="scientific">Paenibacillus solisilvae</name>
    <dbReference type="NCBI Taxonomy" id="2486751"/>
    <lineage>
        <taxon>Bacteria</taxon>
        <taxon>Bacillati</taxon>
        <taxon>Bacillota</taxon>
        <taxon>Bacilli</taxon>
        <taxon>Bacillales</taxon>
        <taxon>Paenibacillaceae</taxon>
        <taxon>Paenibacillus</taxon>
    </lineage>
</organism>
<evidence type="ECO:0000256" key="4">
    <source>
        <dbReference type="ARBA" id="ARBA00022692"/>
    </source>
</evidence>
<keyword evidence="3" id="KW-1003">Cell membrane</keyword>
<dbReference type="InterPro" id="IPR032816">
    <property type="entry name" value="VTT_dom"/>
</dbReference>
<dbReference type="Pfam" id="PF09335">
    <property type="entry name" value="VTT_dom"/>
    <property type="match status" value="1"/>
</dbReference>
<dbReference type="RefSeq" id="WP_379188078.1">
    <property type="nucleotide sequence ID" value="NZ_JBHSOW010000037.1"/>
</dbReference>
<evidence type="ECO:0000256" key="2">
    <source>
        <dbReference type="ARBA" id="ARBA00010792"/>
    </source>
</evidence>
<keyword evidence="10" id="KW-1185">Reference proteome</keyword>
<dbReference type="PANTHER" id="PTHR42709">
    <property type="entry name" value="ALKALINE PHOSPHATASE LIKE PROTEIN"/>
    <property type="match status" value="1"/>
</dbReference>
<evidence type="ECO:0000259" key="8">
    <source>
        <dbReference type="Pfam" id="PF09335"/>
    </source>
</evidence>
<keyword evidence="5 7" id="KW-1133">Transmembrane helix</keyword>
<dbReference type="EMBL" id="JBHSOW010000037">
    <property type="protein sequence ID" value="MFC5649475.1"/>
    <property type="molecule type" value="Genomic_DNA"/>
</dbReference>
<feature type="transmembrane region" description="Helical" evidence="7">
    <location>
        <begin position="6"/>
        <end position="26"/>
    </location>
</feature>
<feature type="transmembrane region" description="Helical" evidence="7">
    <location>
        <begin position="171"/>
        <end position="192"/>
    </location>
</feature>
<reference evidence="10" key="1">
    <citation type="journal article" date="2019" name="Int. J. Syst. Evol. Microbiol.">
        <title>The Global Catalogue of Microorganisms (GCM) 10K type strain sequencing project: providing services to taxonomists for standard genome sequencing and annotation.</title>
        <authorList>
            <consortium name="The Broad Institute Genomics Platform"/>
            <consortium name="The Broad Institute Genome Sequencing Center for Infectious Disease"/>
            <person name="Wu L."/>
            <person name="Ma J."/>
        </authorList>
    </citation>
    <scope>NUCLEOTIDE SEQUENCE [LARGE SCALE GENOMIC DNA]</scope>
    <source>
        <strain evidence="10">CGMCC 1.3240</strain>
    </source>
</reference>
<evidence type="ECO:0000313" key="10">
    <source>
        <dbReference type="Proteomes" id="UP001596047"/>
    </source>
</evidence>
<evidence type="ECO:0000313" key="9">
    <source>
        <dbReference type="EMBL" id="MFC5649475.1"/>
    </source>
</evidence>
<evidence type="ECO:0000256" key="1">
    <source>
        <dbReference type="ARBA" id="ARBA00004651"/>
    </source>
</evidence>
<proteinExistence type="inferred from homology"/>
<gene>
    <name evidence="9" type="ORF">ACFPYJ_10090</name>
</gene>
<dbReference type="Proteomes" id="UP001596047">
    <property type="component" value="Unassembled WGS sequence"/>
</dbReference>